<organism evidence="2 3">
    <name type="scientific">Tritrichomonas musculus</name>
    <dbReference type="NCBI Taxonomy" id="1915356"/>
    <lineage>
        <taxon>Eukaryota</taxon>
        <taxon>Metamonada</taxon>
        <taxon>Parabasalia</taxon>
        <taxon>Tritrichomonadida</taxon>
        <taxon>Tritrichomonadidae</taxon>
        <taxon>Tritrichomonas</taxon>
    </lineage>
</organism>
<evidence type="ECO:0000256" key="1">
    <source>
        <dbReference type="SAM" id="MobiDB-lite"/>
    </source>
</evidence>
<evidence type="ECO:0000313" key="3">
    <source>
        <dbReference type="Proteomes" id="UP001470230"/>
    </source>
</evidence>
<dbReference type="Proteomes" id="UP001470230">
    <property type="component" value="Unassembled WGS sequence"/>
</dbReference>
<dbReference type="SUPFAM" id="SSF52129">
    <property type="entry name" value="Caspase-like"/>
    <property type="match status" value="1"/>
</dbReference>
<feature type="compositionally biased region" description="Basic and acidic residues" evidence="1">
    <location>
        <begin position="16"/>
        <end position="38"/>
    </location>
</feature>
<sequence>MQGNQNIDNQPGINAKADDTTCYDKPDKKQKQPHYEHRTTKLLKKNNDFSEKKFQRVRKVSTQKKLHKAFKRIGRCLNHVSRNDMPKEGYDKVCLILINNFEHHKHDPQIGAMNDGYLFGLYHHRLGFKVFYLNNCIEGNYPKYLQFFLFHTTENLTVFYSGPDTIDFGSHGIEFKDKSVTSNQFGRLIARDNNGKSKIVFVSDCTTGGSVFDIQMVNKVNNPSPSEMISFSVNKSTDPNTKKGRRSHGLFTYYFCKILYDDPSISAQRLVERTNAFLGRFGESINCDTTNPLIMNESIYLPYLHPAIDPIDFIDDTIDGADDAVYDTSEEESEYADIN</sequence>
<protein>
    <recommendedName>
        <fullName evidence="4">Caspase family p20 domain-containing protein</fullName>
    </recommendedName>
</protein>
<evidence type="ECO:0000313" key="2">
    <source>
        <dbReference type="EMBL" id="KAK8842066.1"/>
    </source>
</evidence>
<evidence type="ECO:0008006" key="4">
    <source>
        <dbReference type="Google" id="ProtNLM"/>
    </source>
</evidence>
<dbReference type="Gene3D" id="3.40.50.12660">
    <property type="match status" value="1"/>
</dbReference>
<comment type="caution">
    <text evidence="2">The sequence shown here is derived from an EMBL/GenBank/DDBJ whole genome shotgun (WGS) entry which is preliminary data.</text>
</comment>
<proteinExistence type="predicted"/>
<dbReference type="InterPro" id="IPR029030">
    <property type="entry name" value="Caspase-like_dom_sf"/>
</dbReference>
<dbReference type="EMBL" id="JAPFFF010000039">
    <property type="protein sequence ID" value="KAK8842066.1"/>
    <property type="molecule type" value="Genomic_DNA"/>
</dbReference>
<feature type="compositionally biased region" description="Polar residues" evidence="1">
    <location>
        <begin position="1"/>
        <end position="12"/>
    </location>
</feature>
<feature type="region of interest" description="Disordered" evidence="1">
    <location>
        <begin position="1"/>
        <end position="38"/>
    </location>
</feature>
<name>A0ABR2H7D2_9EUKA</name>
<keyword evidence="3" id="KW-1185">Reference proteome</keyword>
<accession>A0ABR2H7D2</accession>
<reference evidence="2 3" key="1">
    <citation type="submission" date="2024-04" db="EMBL/GenBank/DDBJ databases">
        <title>Tritrichomonas musculus Genome.</title>
        <authorList>
            <person name="Alves-Ferreira E."/>
            <person name="Grigg M."/>
            <person name="Lorenzi H."/>
            <person name="Galac M."/>
        </authorList>
    </citation>
    <scope>NUCLEOTIDE SEQUENCE [LARGE SCALE GENOMIC DNA]</scope>
    <source>
        <strain evidence="2 3">EAF2021</strain>
    </source>
</reference>
<gene>
    <name evidence="2" type="ORF">M9Y10_026288</name>
</gene>